<dbReference type="AlphaFoldDB" id="A0A9J6ZHM6"/>
<reference evidence="3" key="1">
    <citation type="submission" date="2022-05" db="EMBL/GenBank/DDBJ databases">
        <title>Novel bacterial taxa in a minimal lignocellulolytic consortium and its capacity to transform plastics disclosed by genome-resolved metagenomics.</title>
        <authorList>
            <person name="Rodriguez C.A.D."/>
            <person name="Diaz-Garcia L."/>
            <person name="Herrera K."/>
            <person name="Tarazona N.A."/>
            <person name="Sproer C."/>
            <person name="Overmann J."/>
            <person name="Jimenez D.J."/>
        </authorList>
    </citation>
    <scope>NUCLEOTIDE SEQUENCE</scope>
    <source>
        <strain evidence="3">MAG5</strain>
    </source>
</reference>
<dbReference type="Pfam" id="PF00903">
    <property type="entry name" value="Glyoxalase"/>
    <property type="match status" value="2"/>
</dbReference>
<dbReference type="Proteomes" id="UP001056756">
    <property type="component" value="Chromosome"/>
</dbReference>
<dbReference type="InterPro" id="IPR004360">
    <property type="entry name" value="Glyas_Fos-R_dOase_dom"/>
</dbReference>
<evidence type="ECO:0000313" key="3">
    <source>
        <dbReference type="EMBL" id="URN95241.1"/>
    </source>
</evidence>
<dbReference type="CDD" id="cd16359">
    <property type="entry name" value="VOC_BsCatE_like_C"/>
    <property type="match status" value="1"/>
</dbReference>
<feature type="domain" description="VOC" evidence="2">
    <location>
        <begin position="170"/>
        <end position="284"/>
    </location>
</feature>
<dbReference type="KEGG" id="plig:NAG76_02980"/>
<dbReference type="PROSITE" id="PS00934">
    <property type="entry name" value="GLYOXALASE_I_1"/>
    <property type="match status" value="1"/>
</dbReference>
<dbReference type="Gene3D" id="3.10.180.10">
    <property type="entry name" value="2,3-Dihydroxybiphenyl 1,2-Dioxygenase, domain 1"/>
    <property type="match status" value="2"/>
</dbReference>
<dbReference type="SUPFAM" id="SSF54593">
    <property type="entry name" value="Glyoxalase/Bleomycin resistance protein/Dihydroxybiphenyl dioxygenase"/>
    <property type="match status" value="2"/>
</dbReference>
<dbReference type="GO" id="GO:0004462">
    <property type="term" value="F:lactoylglutathione lyase activity"/>
    <property type="evidence" value="ECO:0007669"/>
    <property type="project" value="InterPro"/>
</dbReference>
<dbReference type="InterPro" id="IPR037523">
    <property type="entry name" value="VOC_core"/>
</dbReference>
<dbReference type="PANTHER" id="PTHR43279:SF1">
    <property type="entry name" value="CATECHOL-2,3-DIOXYGENASE"/>
    <property type="match status" value="1"/>
</dbReference>
<protein>
    <submittedName>
        <fullName evidence="3">VOC family protein</fullName>
    </submittedName>
</protein>
<dbReference type="InterPro" id="IPR029068">
    <property type="entry name" value="Glyas_Bleomycin-R_OHBP_Dase"/>
</dbReference>
<name>A0A9J6ZHM6_9BACL</name>
<evidence type="ECO:0000313" key="4">
    <source>
        <dbReference type="Proteomes" id="UP001056756"/>
    </source>
</evidence>
<proteinExistence type="predicted"/>
<sequence>MTFIINENTSLGLVKLKVENLARSITFYESIIGLKSINVTDKSAQLTANGSTILIELTEIDDVYKGSHRGHSGLYHYALLLPNRKALGSILRHLIEHGVQLGQADHLVSEALYLSDPDNNGIEIYRDRPRSEWKYDSNNMVKMASDPIDWEGLLKESENEVFYGIDTETVMGHIHLHVADLKKADEFYNGILGFTLESDWSANGALFVGAGGYHHHIGLNVWNGRGARPLPHNATGLEYFTIKLPSDGDRELIAGRLDEAGYTVLRNEGFMYVVDPFGIGIRLE</sequence>
<dbReference type="GO" id="GO:0046872">
    <property type="term" value="F:metal ion binding"/>
    <property type="evidence" value="ECO:0007669"/>
    <property type="project" value="UniProtKB-KW"/>
</dbReference>
<feature type="domain" description="VOC" evidence="2">
    <location>
        <begin position="10"/>
        <end position="127"/>
    </location>
</feature>
<evidence type="ECO:0000256" key="1">
    <source>
        <dbReference type="ARBA" id="ARBA00022723"/>
    </source>
</evidence>
<accession>A0A9J6ZHM6</accession>
<keyword evidence="1" id="KW-0479">Metal-binding</keyword>
<organism evidence="3 4">
    <name type="scientific">Candidatus Pristimantibacillus lignocellulolyticus</name>
    <dbReference type="NCBI Taxonomy" id="2994561"/>
    <lineage>
        <taxon>Bacteria</taxon>
        <taxon>Bacillati</taxon>
        <taxon>Bacillota</taxon>
        <taxon>Bacilli</taxon>
        <taxon>Bacillales</taxon>
        <taxon>Paenibacillaceae</taxon>
        <taxon>Candidatus Pristimantibacillus</taxon>
    </lineage>
</organism>
<dbReference type="PANTHER" id="PTHR43279">
    <property type="entry name" value="CATECHOL-2,3-DIOXYGENASE"/>
    <property type="match status" value="1"/>
</dbReference>
<evidence type="ECO:0000259" key="2">
    <source>
        <dbReference type="PROSITE" id="PS51819"/>
    </source>
</evidence>
<dbReference type="EMBL" id="CP097899">
    <property type="protein sequence ID" value="URN95241.1"/>
    <property type="molecule type" value="Genomic_DNA"/>
</dbReference>
<dbReference type="PROSITE" id="PS51819">
    <property type="entry name" value="VOC"/>
    <property type="match status" value="2"/>
</dbReference>
<dbReference type="InterPro" id="IPR018146">
    <property type="entry name" value="Glyoxalase_1_CS"/>
</dbReference>
<gene>
    <name evidence="3" type="ORF">NAG76_02980</name>
</gene>